<evidence type="ECO:0000256" key="1">
    <source>
        <dbReference type="SAM" id="Phobius"/>
    </source>
</evidence>
<accession>B2I6H3</accession>
<dbReference type="KEGG" id="xfn:XfasM23_1472"/>
<dbReference type="AlphaFoldDB" id="B2I6H3"/>
<evidence type="ECO:0000313" key="2">
    <source>
        <dbReference type="EMBL" id="ACB92883.1"/>
    </source>
</evidence>
<keyword evidence="1" id="KW-1133">Transmembrane helix</keyword>
<protein>
    <submittedName>
        <fullName evidence="2">Uncharacterized protein</fullName>
    </submittedName>
</protein>
<sequence>MHFQDVFVLFCYISGADTLCVLMEIIVFFLLSKTQAIFSEEIIAGDRGGRGYGFFSAAGL</sequence>
<organism evidence="2 3">
    <name type="scientific">Xylella fastidiosa (strain M23)</name>
    <dbReference type="NCBI Taxonomy" id="405441"/>
    <lineage>
        <taxon>Bacteria</taxon>
        <taxon>Pseudomonadati</taxon>
        <taxon>Pseudomonadota</taxon>
        <taxon>Gammaproteobacteria</taxon>
        <taxon>Lysobacterales</taxon>
        <taxon>Lysobacteraceae</taxon>
        <taxon>Xylella</taxon>
    </lineage>
</organism>
<name>B2I6H3_XYLF2</name>
<proteinExistence type="predicted"/>
<gene>
    <name evidence="2" type="ordered locus">XfasM23_1472</name>
</gene>
<evidence type="ECO:0000313" key="3">
    <source>
        <dbReference type="Proteomes" id="UP000001698"/>
    </source>
</evidence>
<dbReference type="HOGENOM" id="CLU_2940895_0_0_6"/>
<dbReference type="EMBL" id="CP001011">
    <property type="protein sequence ID" value="ACB92883.1"/>
    <property type="molecule type" value="Genomic_DNA"/>
</dbReference>
<dbReference type="Proteomes" id="UP000001698">
    <property type="component" value="Chromosome"/>
</dbReference>
<keyword evidence="1" id="KW-0472">Membrane</keyword>
<keyword evidence="1" id="KW-0812">Transmembrane</keyword>
<feature type="transmembrane region" description="Helical" evidence="1">
    <location>
        <begin position="6"/>
        <end position="31"/>
    </location>
</feature>
<reference evidence="2 3" key="1">
    <citation type="journal article" date="2010" name="J. Bacteriol.">
        <title>Whole genome sequences of two Xylella fastidiosa strains (M12 and M23) causing almond leaf scorch disease in California.</title>
        <authorList>
            <person name="Chen J."/>
            <person name="Xie G."/>
            <person name="Han S."/>
            <person name="Chertkov O."/>
            <person name="Sims D."/>
            <person name="Civerolo E.L."/>
        </authorList>
    </citation>
    <scope>NUCLEOTIDE SEQUENCE [LARGE SCALE GENOMIC DNA]</scope>
    <source>
        <strain evidence="2 3">M23</strain>
    </source>
</reference>